<dbReference type="Pfam" id="PF00569">
    <property type="entry name" value="ZZ"/>
    <property type="match status" value="1"/>
</dbReference>
<name>A0A2C9KLI4_BIOGL</name>
<evidence type="ECO:0000256" key="3">
    <source>
        <dbReference type="ARBA" id="ARBA00022723"/>
    </source>
</evidence>
<dbReference type="PANTHER" id="PTHR15090:SF0">
    <property type="entry name" value="SEQUESTOSOME-1"/>
    <property type="match status" value="1"/>
</dbReference>
<evidence type="ECO:0008006" key="13">
    <source>
        <dbReference type="Google" id="ProtNLM"/>
    </source>
</evidence>
<evidence type="ECO:0000256" key="5">
    <source>
        <dbReference type="ARBA" id="ARBA00022833"/>
    </source>
</evidence>
<dbReference type="PROSITE" id="PS51745">
    <property type="entry name" value="PB1"/>
    <property type="match status" value="1"/>
</dbReference>
<dbReference type="GO" id="GO:0044753">
    <property type="term" value="C:amphisome"/>
    <property type="evidence" value="ECO:0007669"/>
    <property type="project" value="TreeGrafter"/>
</dbReference>
<dbReference type="InterPro" id="IPR000433">
    <property type="entry name" value="Znf_ZZ"/>
</dbReference>
<dbReference type="Pfam" id="PF16577">
    <property type="entry name" value="UBA_5"/>
    <property type="match status" value="1"/>
</dbReference>
<accession>A0A2C9KLI4</accession>
<feature type="compositionally biased region" description="Polar residues" evidence="8">
    <location>
        <begin position="294"/>
        <end position="304"/>
    </location>
</feature>
<evidence type="ECO:0000256" key="1">
    <source>
        <dbReference type="ARBA" id="ARBA00004496"/>
    </source>
</evidence>
<keyword evidence="6" id="KW-0539">Nucleus</keyword>
<evidence type="ECO:0000256" key="2">
    <source>
        <dbReference type="ARBA" id="ARBA00022490"/>
    </source>
</evidence>
<proteinExistence type="predicted"/>
<dbReference type="GO" id="GO:0008270">
    <property type="term" value="F:zinc ion binding"/>
    <property type="evidence" value="ECO:0007669"/>
    <property type="project" value="UniProtKB-KW"/>
</dbReference>
<evidence type="ECO:0000313" key="12">
    <source>
        <dbReference type="Proteomes" id="UP000076420"/>
    </source>
</evidence>
<evidence type="ECO:0000256" key="4">
    <source>
        <dbReference type="ARBA" id="ARBA00022771"/>
    </source>
</evidence>
<dbReference type="SUPFAM" id="SSF57850">
    <property type="entry name" value="RING/U-box"/>
    <property type="match status" value="1"/>
</dbReference>
<dbReference type="InterPro" id="IPR043145">
    <property type="entry name" value="Znf_ZZ_sf"/>
</dbReference>
<dbReference type="SMART" id="SM00291">
    <property type="entry name" value="ZnF_ZZ"/>
    <property type="match status" value="1"/>
</dbReference>
<feature type="region of interest" description="Disordered" evidence="8">
    <location>
        <begin position="90"/>
        <end position="138"/>
    </location>
</feature>
<dbReference type="KEGG" id="bgt:106054638"/>
<dbReference type="GO" id="GO:0016235">
    <property type="term" value="C:aggresome"/>
    <property type="evidence" value="ECO:0007669"/>
    <property type="project" value="TreeGrafter"/>
</dbReference>
<dbReference type="EnsemblMetazoa" id="BGLB021105-RA">
    <property type="protein sequence ID" value="BGLB021105-PA"/>
    <property type="gene ID" value="BGLB021105"/>
</dbReference>
<dbReference type="RefSeq" id="XP_013066054.2">
    <property type="nucleotide sequence ID" value="XM_013210600.2"/>
</dbReference>
<keyword evidence="3" id="KW-0479">Metal-binding</keyword>
<feature type="domain" description="ZZ-type" evidence="9">
    <location>
        <begin position="141"/>
        <end position="191"/>
    </location>
</feature>
<dbReference type="GO" id="GO:0000423">
    <property type="term" value="P:mitophagy"/>
    <property type="evidence" value="ECO:0007669"/>
    <property type="project" value="TreeGrafter"/>
</dbReference>
<feature type="compositionally biased region" description="Basic and acidic residues" evidence="8">
    <location>
        <begin position="341"/>
        <end position="354"/>
    </location>
</feature>
<evidence type="ECO:0000259" key="10">
    <source>
        <dbReference type="PROSITE" id="PS51745"/>
    </source>
</evidence>
<reference evidence="11" key="1">
    <citation type="submission" date="2020-05" db="UniProtKB">
        <authorList>
            <consortium name="EnsemblMetazoa"/>
        </authorList>
    </citation>
    <scope>IDENTIFICATION</scope>
    <source>
        <strain evidence="11">BB02</strain>
    </source>
</reference>
<dbReference type="FunFam" id="3.10.20.90:FF:000320">
    <property type="entry name" value="Predicted protein"/>
    <property type="match status" value="1"/>
</dbReference>
<evidence type="ECO:0000256" key="6">
    <source>
        <dbReference type="ARBA" id="ARBA00023242"/>
    </source>
</evidence>
<dbReference type="VEuPathDB" id="VectorBase:BGLAX_026865"/>
<feature type="compositionally biased region" description="Basic and acidic residues" evidence="8">
    <location>
        <begin position="320"/>
        <end position="332"/>
    </location>
</feature>
<comment type="subcellular location">
    <subcellularLocation>
        <location evidence="1">Cytoplasm</location>
    </subcellularLocation>
</comment>
<keyword evidence="2" id="KW-0963">Cytoplasm</keyword>
<protein>
    <recommendedName>
        <fullName evidence="13">ZZ-type domain-containing protein</fullName>
    </recommendedName>
</protein>
<dbReference type="Gene3D" id="3.10.20.90">
    <property type="entry name" value="Phosphatidylinositol 3-kinase Catalytic Subunit, Chain A, domain 1"/>
    <property type="match status" value="1"/>
</dbReference>
<dbReference type="SUPFAM" id="SSF46934">
    <property type="entry name" value="UBA-like"/>
    <property type="match status" value="1"/>
</dbReference>
<organism evidence="11 12">
    <name type="scientific">Biomphalaria glabrata</name>
    <name type="common">Bloodfluke planorb</name>
    <name type="synonym">Freshwater snail</name>
    <dbReference type="NCBI Taxonomy" id="6526"/>
    <lineage>
        <taxon>Eukaryota</taxon>
        <taxon>Metazoa</taxon>
        <taxon>Spiralia</taxon>
        <taxon>Lophotrochozoa</taxon>
        <taxon>Mollusca</taxon>
        <taxon>Gastropoda</taxon>
        <taxon>Heterobranchia</taxon>
        <taxon>Euthyneura</taxon>
        <taxon>Panpulmonata</taxon>
        <taxon>Hygrophila</taxon>
        <taxon>Lymnaeoidea</taxon>
        <taxon>Planorbidae</taxon>
        <taxon>Biomphalaria</taxon>
    </lineage>
</organism>
<dbReference type="STRING" id="6526.A0A2C9KLI4"/>
<dbReference type="Gene3D" id="3.30.60.90">
    <property type="match status" value="1"/>
</dbReference>
<dbReference type="RefSeq" id="XP_013066055.2">
    <property type="nucleotide sequence ID" value="XM_013210601.2"/>
</dbReference>
<dbReference type="EnsemblMetazoa" id="BGLB021105-RB">
    <property type="protein sequence ID" value="BGLB021105-PB"/>
    <property type="gene ID" value="BGLB021105"/>
</dbReference>
<dbReference type="InterPro" id="IPR053793">
    <property type="entry name" value="PB1-like"/>
</dbReference>
<dbReference type="InterPro" id="IPR009060">
    <property type="entry name" value="UBA-like_sf"/>
</dbReference>
<keyword evidence="5" id="KW-0862">Zinc</keyword>
<feature type="domain" description="PB1" evidence="10">
    <location>
        <begin position="2"/>
        <end position="89"/>
    </location>
</feature>
<evidence type="ECO:0000259" key="9">
    <source>
        <dbReference type="PROSITE" id="PS50135"/>
    </source>
</evidence>
<dbReference type="Gene3D" id="1.10.8.10">
    <property type="entry name" value="DNA helicase RuvA subunit, C-terminal domain"/>
    <property type="match status" value="1"/>
</dbReference>
<dbReference type="PANTHER" id="PTHR15090">
    <property type="entry name" value="SEQUESTOSOME 1-RELATED"/>
    <property type="match status" value="1"/>
</dbReference>
<dbReference type="PROSITE" id="PS50135">
    <property type="entry name" value="ZF_ZZ_2"/>
    <property type="match status" value="1"/>
</dbReference>
<evidence type="ECO:0000256" key="7">
    <source>
        <dbReference type="PROSITE-ProRule" id="PRU00228"/>
    </source>
</evidence>
<evidence type="ECO:0000313" key="11">
    <source>
        <dbReference type="EnsemblMetazoa" id="BGLB021105-PB"/>
    </source>
</evidence>
<dbReference type="FunFam" id="3.30.60.90:FF:000016">
    <property type="entry name" value="Refractory to sigma P"/>
    <property type="match status" value="1"/>
</dbReference>
<gene>
    <name evidence="11" type="primary">106054638</name>
</gene>
<dbReference type="InterPro" id="IPR052260">
    <property type="entry name" value="Autophagy_Rcpt_SigReg"/>
</dbReference>
<dbReference type="Proteomes" id="UP000076420">
    <property type="component" value="Unassembled WGS sequence"/>
</dbReference>
<dbReference type="GO" id="GO:0005080">
    <property type="term" value="F:protein kinase C binding"/>
    <property type="evidence" value="ECO:0007669"/>
    <property type="project" value="TreeGrafter"/>
</dbReference>
<dbReference type="GO" id="GO:0007032">
    <property type="term" value="P:endosome organization"/>
    <property type="evidence" value="ECO:0007669"/>
    <property type="project" value="TreeGrafter"/>
</dbReference>
<dbReference type="OrthoDB" id="441278at2759"/>
<keyword evidence="4 7" id="KW-0863">Zinc-finger</keyword>
<feature type="compositionally biased region" description="Basic and acidic residues" evidence="8">
    <location>
        <begin position="102"/>
        <end position="124"/>
    </location>
</feature>
<dbReference type="InterPro" id="IPR033741">
    <property type="entry name" value="SQSTM_UBA"/>
</dbReference>
<feature type="region of interest" description="Disordered" evidence="8">
    <location>
        <begin position="294"/>
        <end position="354"/>
    </location>
</feature>
<dbReference type="CDD" id="cd02340">
    <property type="entry name" value="ZZ_NBR1_like"/>
    <property type="match status" value="1"/>
</dbReference>
<dbReference type="VEuPathDB" id="VectorBase:BGLB021105"/>
<evidence type="ECO:0000256" key="8">
    <source>
        <dbReference type="SAM" id="MobiDB-lite"/>
    </source>
</evidence>
<dbReference type="SUPFAM" id="SSF54277">
    <property type="entry name" value="CAD &amp; PB1 domains"/>
    <property type="match status" value="1"/>
</dbReference>
<dbReference type="AlphaFoldDB" id="A0A2C9KLI4"/>
<dbReference type="PROSITE" id="PS01357">
    <property type="entry name" value="ZF_ZZ_1"/>
    <property type="match status" value="1"/>
</dbReference>
<dbReference type="GO" id="GO:0035973">
    <property type="term" value="P:aggrephagy"/>
    <property type="evidence" value="ECO:0007669"/>
    <property type="project" value="TreeGrafter"/>
</dbReference>
<sequence>MSLTVKVYFERASGPAEIRRFTVETNLVDVFALTKEKVRQLYPALAHGNFSMFWTDSDGERIIFSSTEEMREAVANAKDGILRIYIPEPMDQSQPTATPPPRHPESPKPSKETPLGEKGPERRNAGSHSSQPQGHPSGPIHFGVTCDGCEGPVIGTRFKCCICSDYDLCETCEGKGMHTNHDMYRINTPTNQPMGGFFPPHLARYIQRCMRNVNPGAGSPGFPCGGASANAEGSQEDRERSKANYDEWLNNVGANIAAFLDPMGIDVTYDVHHDGDRPFHHGGWKRFCPAFESMNQKAQQSGAQEPQKDEQKSTTGQQRMETDGDSMPRDPSRPIPMPDSSKAETDHSDDDWTHCTSEDIRERSAPYVFSGPAPIPMPAPATVDPTAPPSTMASGTNLYPNLTLDVKIQQSLDQMLSMGFTNNDNWLSDLLIEHKGDIGATLDAIKAKATQQLNSLREAR</sequence>
<dbReference type="GO" id="GO:0070530">
    <property type="term" value="F:K63-linked polyubiquitin modification-dependent protein binding"/>
    <property type="evidence" value="ECO:0007669"/>
    <property type="project" value="TreeGrafter"/>
</dbReference>